<evidence type="ECO:0000259" key="1">
    <source>
        <dbReference type="PROSITE" id="PS50878"/>
    </source>
</evidence>
<name>A0A074Z2J2_OPIVI</name>
<dbReference type="AlphaFoldDB" id="A0A074Z2J2"/>
<accession>A0A074Z2J2</accession>
<feature type="domain" description="Reverse transcriptase" evidence="1">
    <location>
        <begin position="1"/>
        <end position="93"/>
    </location>
</feature>
<organism evidence="2 3">
    <name type="scientific">Opisthorchis viverrini</name>
    <name type="common">Southeast Asian liver fluke</name>
    <dbReference type="NCBI Taxonomy" id="6198"/>
    <lineage>
        <taxon>Eukaryota</taxon>
        <taxon>Metazoa</taxon>
        <taxon>Spiralia</taxon>
        <taxon>Lophotrochozoa</taxon>
        <taxon>Platyhelminthes</taxon>
        <taxon>Trematoda</taxon>
        <taxon>Digenea</taxon>
        <taxon>Opisthorchiida</taxon>
        <taxon>Opisthorchiata</taxon>
        <taxon>Opisthorchiidae</taxon>
        <taxon>Opisthorchis</taxon>
    </lineage>
</organism>
<gene>
    <name evidence="2" type="ORF">T265_11586</name>
</gene>
<evidence type="ECO:0000313" key="3">
    <source>
        <dbReference type="Proteomes" id="UP000054324"/>
    </source>
</evidence>
<proteinExistence type="predicted"/>
<dbReference type="PROSITE" id="PS50878">
    <property type="entry name" value="RT_POL"/>
    <property type="match status" value="1"/>
</dbReference>
<sequence>MRRTLDCLQNPAYEENHLDLEYADDIVLMFEEEEKAQVFLDALTKVISSFGIHFAPTKCKVMPVDVQSLNTPLTIQGEVLEVVERLTYLGSCISSDCSVTDEVNARICKARAASDNLRHLWRQNGLSLNLKGRVYQATVRAVLLYGCETWPIRAADLRRLQVNIPWLQPLKHGYARTFLEDFENVADAEELEAERSWALSGSRRPGCAGNATDHVLHQFESVVGSCLDVIGRQQLLCDQFVEVGLGLQTQPSVYTLICKLICFFERLTWNPAESLATECAAPGRLMFQVEHKFDGNPVAEHPSTAHDRFRPLWCSSGRRSPRVSVNLMFYLKLNCTKLANIHSLAN</sequence>
<dbReference type="RefSeq" id="XP_009176539.1">
    <property type="nucleotide sequence ID" value="XM_009178275.1"/>
</dbReference>
<dbReference type="PANTHER" id="PTHR47027">
    <property type="entry name" value="REVERSE TRANSCRIPTASE DOMAIN-CONTAINING PROTEIN"/>
    <property type="match status" value="1"/>
</dbReference>
<dbReference type="GeneID" id="20325754"/>
<dbReference type="PANTHER" id="PTHR47027:SF20">
    <property type="entry name" value="REVERSE TRANSCRIPTASE-LIKE PROTEIN WITH RNA-DIRECTED DNA POLYMERASE DOMAIN"/>
    <property type="match status" value="1"/>
</dbReference>
<dbReference type="CTD" id="20325754"/>
<evidence type="ECO:0000313" key="2">
    <source>
        <dbReference type="EMBL" id="KER19717.1"/>
    </source>
</evidence>
<protein>
    <recommendedName>
        <fullName evidence="1">Reverse transcriptase domain-containing protein</fullName>
    </recommendedName>
</protein>
<dbReference type="EMBL" id="KL597150">
    <property type="protein sequence ID" value="KER19717.1"/>
    <property type="molecule type" value="Genomic_DNA"/>
</dbReference>
<dbReference type="KEGG" id="ovi:T265_11586"/>
<dbReference type="InterPro" id="IPR000477">
    <property type="entry name" value="RT_dom"/>
</dbReference>
<keyword evidence="3" id="KW-1185">Reference proteome</keyword>
<dbReference type="STRING" id="6198.A0A074Z2J2"/>
<reference evidence="2 3" key="1">
    <citation type="submission" date="2013-11" db="EMBL/GenBank/DDBJ databases">
        <title>Opisthorchis viverrini - life in the bile duct.</title>
        <authorList>
            <person name="Young N.D."/>
            <person name="Nagarajan N."/>
            <person name="Lin S.J."/>
            <person name="Korhonen P.K."/>
            <person name="Jex A.R."/>
            <person name="Hall R.S."/>
            <person name="Safavi-Hemami H."/>
            <person name="Kaewkong W."/>
            <person name="Bertrand D."/>
            <person name="Gao S."/>
            <person name="Seet Q."/>
            <person name="Wongkham S."/>
            <person name="Teh B.T."/>
            <person name="Wongkham C."/>
            <person name="Intapan P.M."/>
            <person name="Maleewong W."/>
            <person name="Yang X."/>
            <person name="Hu M."/>
            <person name="Wang Z."/>
            <person name="Hofmann A."/>
            <person name="Sternberg P.W."/>
            <person name="Tan P."/>
            <person name="Wang J."/>
            <person name="Gasser R.B."/>
        </authorList>
    </citation>
    <scope>NUCLEOTIDE SEQUENCE [LARGE SCALE GENOMIC DNA]</scope>
</reference>
<dbReference type="Proteomes" id="UP000054324">
    <property type="component" value="Unassembled WGS sequence"/>
</dbReference>
<dbReference type="OrthoDB" id="6252874at2759"/>